<dbReference type="AlphaFoldDB" id="A0A7D5KKF3"/>
<feature type="transmembrane region" description="Helical" evidence="7">
    <location>
        <begin position="368"/>
        <end position="388"/>
    </location>
</feature>
<keyword evidence="5 7" id="KW-1133">Transmembrane helix</keyword>
<dbReference type="InterPro" id="IPR053166">
    <property type="entry name" value="UPF0718_permease"/>
</dbReference>
<dbReference type="PANTHER" id="PTHR42775">
    <property type="entry name" value="PERMEASE RV2963-RELATED"/>
    <property type="match status" value="1"/>
</dbReference>
<dbReference type="SMART" id="SM00746">
    <property type="entry name" value="TRASH"/>
    <property type="match status" value="1"/>
</dbReference>
<sequence length="502" mass="53291">MLSATHLITDASSLALAAGRPLSILLPPAIDHGPVLTGPLPTVQPTDSGAVVPNGGGLGFAARLVGLLGAFLLGLLEGAVIAFRMAWDTWWALVLGFTITGAVQEFVSEDRLTDYLGDDGWREIGYGTFFGASSSSCSFSAVATSRTLFTKGASAAASLGAFQFASTDLVLELALVVTILLGWQFAAAEIVGGLVAVAVIAVVYRRFVPQPWIDRARAHAIALEETECATCGMAADPTDDDTLSREFDGKRRYFCCGGCHSAYDPDDDRDAVTAGPELLSGDRWRSATTNAIREWDMLWRDIAFGFVIAGLLAALVPTTWWTALFGVGAEGTLARSVSNVVIGAIVGVLTFLCSVGNVPFALVLWQNGVSFGGVLAFIFADLLIIPLVRTYRRYYGIRMAAVIFVAFFLAAVVAGLVVELLFGGLGLIPSVRTGGGTISGTFTTLFNVVALPILAIQIYVALEPEQRVRIGNRLAPHVAGVIYHAHKLLERLAYALEDRGLE</sequence>
<name>A0A7D5KKF3_9EURY</name>
<evidence type="ECO:0000256" key="6">
    <source>
        <dbReference type="ARBA" id="ARBA00023136"/>
    </source>
</evidence>
<protein>
    <submittedName>
        <fullName evidence="9">Permease</fullName>
    </submittedName>
</protein>
<evidence type="ECO:0000259" key="8">
    <source>
        <dbReference type="SMART" id="SM00746"/>
    </source>
</evidence>
<evidence type="ECO:0000256" key="4">
    <source>
        <dbReference type="ARBA" id="ARBA00022692"/>
    </source>
</evidence>
<evidence type="ECO:0000256" key="5">
    <source>
        <dbReference type="ARBA" id="ARBA00022989"/>
    </source>
</evidence>
<evidence type="ECO:0000256" key="2">
    <source>
        <dbReference type="ARBA" id="ARBA00006386"/>
    </source>
</evidence>
<dbReference type="EMBL" id="CP058601">
    <property type="protein sequence ID" value="QLG50359.1"/>
    <property type="molecule type" value="Genomic_DNA"/>
</dbReference>
<feature type="transmembrane region" description="Helical" evidence="7">
    <location>
        <begin position="302"/>
        <end position="328"/>
    </location>
</feature>
<feature type="transmembrane region" description="Helical" evidence="7">
    <location>
        <begin position="60"/>
        <end position="83"/>
    </location>
</feature>
<evidence type="ECO:0000256" key="1">
    <source>
        <dbReference type="ARBA" id="ARBA00004651"/>
    </source>
</evidence>
<organism evidence="9 10">
    <name type="scientific">Natrinema halophilum</name>
    <dbReference type="NCBI Taxonomy" id="1699371"/>
    <lineage>
        <taxon>Archaea</taxon>
        <taxon>Methanobacteriati</taxon>
        <taxon>Methanobacteriota</taxon>
        <taxon>Stenosarchaea group</taxon>
        <taxon>Halobacteria</taxon>
        <taxon>Halobacteriales</taxon>
        <taxon>Natrialbaceae</taxon>
        <taxon>Natrinema</taxon>
    </lineage>
</organism>
<dbReference type="OrthoDB" id="37898at2157"/>
<dbReference type="Pfam" id="PF03773">
    <property type="entry name" value="ArsP_1"/>
    <property type="match status" value="1"/>
</dbReference>
<reference evidence="9 10" key="1">
    <citation type="submission" date="2020-07" db="EMBL/GenBank/DDBJ databases">
        <authorList>
            <person name="Cui H."/>
        </authorList>
    </citation>
    <scope>NUCLEOTIDE SEQUENCE [LARGE SCALE GENOMIC DNA]</scope>
    <source>
        <strain evidence="9 10">YPL8</strain>
    </source>
</reference>
<feature type="transmembrane region" description="Helical" evidence="7">
    <location>
        <begin position="400"/>
        <end position="422"/>
    </location>
</feature>
<evidence type="ECO:0000256" key="3">
    <source>
        <dbReference type="ARBA" id="ARBA00022475"/>
    </source>
</evidence>
<comment type="subcellular location">
    <subcellularLocation>
        <location evidence="1">Cell membrane</location>
        <topology evidence="1">Multi-pass membrane protein</topology>
    </subcellularLocation>
</comment>
<comment type="similarity">
    <text evidence="2">Belongs to the UPF0718 family.</text>
</comment>
<dbReference type="GO" id="GO:0005886">
    <property type="term" value="C:plasma membrane"/>
    <property type="evidence" value="ECO:0007669"/>
    <property type="project" value="UniProtKB-SubCell"/>
</dbReference>
<feature type="domain" description="TRASH" evidence="8">
    <location>
        <begin position="228"/>
        <end position="267"/>
    </location>
</feature>
<dbReference type="InterPro" id="IPR011017">
    <property type="entry name" value="TRASH_dom"/>
</dbReference>
<proteinExistence type="inferred from homology"/>
<keyword evidence="4 7" id="KW-0812">Transmembrane</keyword>
<evidence type="ECO:0000256" key="7">
    <source>
        <dbReference type="SAM" id="Phobius"/>
    </source>
</evidence>
<dbReference type="InterPro" id="IPR005524">
    <property type="entry name" value="DUF318"/>
</dbReference>
<keyword evidence="3" id="KW-1003">Cell membrane</keyword>
<feature type="transmembrane region" description="Helical" evidence="7">
    <location>
        <begin position="170"/>
        <end position="203"/>
    </location>
</feature>
<feature type="transmembrane region" description="Helical" evidence="7">
    <location>
        <begin position="90"/>
        <end position="107"/>
    </location>
</feature>
<keyword evidence="6 7" id="KW-0472">Membrane</keyword>
<evidence type="ECO:0000313" key="9">
    <source>
        <dbReference type="EMBL" id="QLG50359.1"/>
    </source>
</evidence>
<feature type="transmembrane region" description="Helical" evidence="7">
    <location>
        <begin position="442"/>
        <end position="462"/>
    </location>
</feature>
<feature type="transmembrane region" description="Helical" evidence="7">
    <location>
        <begin position="340"/>
        <end position="362"/>
    </location>
</feature>
<gene>
    <name evidence="9" type="ORF">HYG82_16665</name>
</gene>
<dbReference type="PANTHER" id="PTHR42775:SF1">
    <property type="entry name" value="PERMEASE RV2963-RELATED"/>
    <property type="match status" value="1"/>
</dbReference>
<accession>A0A7D5KKF3</accession>
<evidence type="ECO:0000313" key="10">
    <source>
        <dbReference type="Proteomes" id="UP000509241"/>
    </source>
</evidence>
<dbReference type="Proteomes" id="UP000509241">
    <property type="component" value="Chromosome"/>
</dbReference>
<dbReference type="KEGG" id="haly:HYG82_16665"/>
<keyword evidence="10" id="KW-1185">Reference proteome</keyword>